<evidence type="ECO:0000256" key="4">
    <source>
        <dbReference type="SAM" id="SignalP"/>
    </source>
</evidence>
<dbReference type="RefSeq" id="WP_246177701.1">
    <property type="nucleotide sequence ID" value="NZ_BHZD01000001.1"/>
</dbReference>
<evidence type="ECO:0000313" key="7">
    <source>
        <dbReference type="Proteomes" id="UP000286746"/>
    </source>
</evidence>
<evidence type="ECO:0000256" key="1">
    <source>
        <dbReference type="ARBA" id="ARBA00022729"/>
    </source>
</evidence>
<evidence type="ECO:0000259" key="5">
    <source>
        <dbReference type="Pfam" id="PF26580"/>
    </source>
</evidence>
<reference evidence="6 7" key="1">
    <citation type="submission" date="2018-11" db="EMBL/GenBank/DDBJ databases">
        <title>Whole genome sequence of Streptomyces paromomycinus NBRC 15454(T).</title>
        <authorList>
            <person name="Komaki H."/>
            <person name="Tamura T."/>
        </authorList>
    </citation>
    <scope>NUCLEOTIDE SEQUENCE [LARGE SCALE GENOMIC DNA]</scope>
    <source>
        <strain evidence="6 7">NBRC 15454</strain>
    </source>
</reference>
<feature type="signal peptide" evidence="4">
    <location>
        <begin position="1"/>
        <end position="31"/>
    </location>
</feature>
<dbReference type="PROSITE" id="PS51257">
    <property type="entry name" value="PROKAR_LIPOPROTEIN"/>
    <property type="match status" value="1"/>
</dbReference>
<dbReference type="AlphaFoldDB" id="A0A401WBZ5"/>
<accession>A0A401WBZ5</accession>
<feature type="region of interest" description="Disordered" evidence="3">
    <location>
        <begin position="27"/>
        <end position="72"/>
    </location>
</feature>
<comment type="caution">
    <text evidence="6">The sequence shown here is derived from an EMBL/GenBank/DDBJ whole genome shotgun (WGS) entry which is preliminary data.</text>
</comment>
<feature type="compositionally biased region" description="Low complexity" evidence="3">
    <location>
        <begin position="53"/>
        <end position="70"/>
    </location>
</feature>
<keyword evidence="7" id="KW-1185">Reference proteome</keyword>
<feature type="domain" description="Low molecular weight antigen MTB12-like C-terminal" evidence="5">
    <location>
        <begin position="69"/>
        <end position="179"/>
    </location>
</feature>
<dbReference type="Pfam" id="PF26580">
    <property type="entry name" value="Mtb12_C"/>
    <property type="match status" value="1"/>
</dbReference>
<evidence type="ECO:0000256" key="2">
    <source>
        <dbReference type="ARBA" id="ARBA00093774"/>
    </source>
</evidence>
<sequence length="184" mass="18728">MTVRGGRARRAPALVAAVLLMTAGAAGCSDAEDGGQRAPSGASSAPEDGGTGTATAGSPSSPGDAPADPAAAEREIKENWQKFFDPKLSNAEKAKYLQNGEELQLLLEAFNGDQRGRQVAAQVSAVRFTSATTADVTYSLTLKGATALPNAKGASVYQDKVWKVALKTLCALVGMSGNADAPGC</sequence>
<keyword evidence="1 4" id="KW-0732">Signal</keyword>
<dbReference type="Proteomes" id="UP000286746">
    <property type="component" value="Unassembled WGS sequence"/>
</dbReference>
<protein>
    <recommendedName>
        <fullName evidence="5">Low molecular weight antigen MTB12-like C-terminal domain-containing protein</fullName>
    </recommendedName>
</protein>
<comment type="similarity">
    <text evidence="2">Belongs to the MTB12 family.</text>
</comment>
<feature type="chain" id="PRO_5019422931" description="Low molecular weight antigen MTB12-like C-terminal domain-containing protein" evidence="4">
    <location>
        <begin position="32"/>
        <end position="184"/>
    </location>
</feature>
<dbReference type="InterPro" id="IPR058644">
    <property type="entry name" value="Mtb12-like_C"/>
</dbReference>
<evidence type="ECO:0000256" key="3">
    <source>
        <dbReference type="SAM" id="MobiDB-lite"/>
    </source>
</evidence>
<evidence type="ECO:0000313" key="6">
    <source>
        <dbReference type="EMBL" id="GCD46876.1"/>
    </source>
</evidence>
<organism evidence="6 7">
    <name type="scientific">Streptomyces paromomycinus</name>
    <name type="common">Streptomyces rimosus subsp. paromomycinus</name>
    <dbReference type="NCBI Taxonomy" id="92743"/>
    <lineage>
        <taxon>Bacteria</taxon>
        <taxon>Bacillati</taxon>
        <taxon>Actinomycetota</taxon>
        <taxon>Actinomycetes</taxon>
        <taxon>Kitasatosporales</taxon>
        <taxon>Streptomycetaceae</taxon>
        <taxon>Streptomyces</taxon>
    </lineage>
</organism>
<name>A0A401WBZ5_STREY</name>
<gene>
    <name evidence="6" type="ORF">GKJPGBOP_06630</name>
</gene>
<dbReference type="EMBL" id="BHZD01000001">
    <property type="protein sequence ID" value="GCD46876.1"/>
    <property type="molecule type" value="Genomic_DNA"/>
</dbReference>
<proteinExistence type="inferred from homology"/>